<feature type="compositionally biased region" description="Polar residues" evidence="1">
    <location>
        <begin position="138"/>
        <end position="149"/>
    </location>
</feature>
<dbReference type="AlphaFoldDB" id="A0AAW2WFM1"/>
<name>A0AAW2WFM1_9LAMI</name>
<dbReference type="EMBL" id="JACGWN010000008">
    <property type="protein sequence ID" value="KAL0440422.1"/>
    <property type="molecule type" value="Genomic_DNA"/>
</dbReference>
<evidence type="ECO:0000259" key="2">
    <source>
        <dbReference type="Pfam" id="PF14392"/>
    </source>
</evidence>
<dbReference type="Pfam" id="PF14392">
    <property type="entry name" value="zf-CCHC_4"/>
    <property type="match status" value="1"/>
</dbReference>
<feature type="domain" description="Zinc knuckle CX2CX4HX4C" evidence="2">
    <location>
        <begin position="55"/>
        <end position="97"/>
    </location>
</feature>
<evidence type="ECO:0000256" key="1">
    <source>
        <dbReference type="SAM" id="MobiDB-lite"/>
    </source>
</evidence>
<proteinExistence type="predicted"/>
<sequence length="205" mass="23210">MNVDLSWCDYYEHVHELPQSKMTLGIATFIGNKIEKFQDMEMDATSSAYGETLRPLSRALKLKTTMGEEHLITFMYECLPNFCYFYGCLGHIAKYCDMQFDDGFHDPSTDTSCGPWLRAPLSTRNHSQLSKHERSIGHSPSASPQQGSTRKGPAIFSDFGASSQGRNIGGIKMLVLKVREWQRASLMHKGSFGSRNKTEIRTLIW</sequence>
<reference evidence="3" key="2">
    <citation type="journal article" date="2024" name="Plant">
        <title>Genomic evolution and insights into agronomic trait innovations of Sesamum species.</title>
        <authorList>
            <person name="Miao H."/>
            <person name="Wang L."/>
            <person name="Qu L."/>
            <person name="Liu H."/>
            <person name="Sun Y."/>
            <person name="Le M."/>
            <person name="Wang Q."/>
            <person name="Wei S."/>
            <person name="Zheng Y."/>
            <person name="Lin W."/>
            <person name="Duan Y."/>
            <person name="Cao H."/>
            <person name="Xiong S."/>
            <person name="Wang X."/>
            <person name="Wei L."/>
            <person name="Li C."/>
            <person name="Ma Q."/>
            <person name="Ju M."/>
            <person name="Zhao R."/>
            <person name="Li G."/>
            <person name="Mu C."/>
            <person name="Tian Q."/>
            <person name="Mei H."/>
            <person name="Zhang T."/>
            <person name="Gao T."/>
            <person name="Zhang H."/>
        </authorList>
    </citation>
    <scope>NUCLEOTIDE SEQUENCE</scope>
    <source>
        <strain evidence="3">KEN1</strain>
    </source>
</reference>
<reference evidence="3" key="1">
    <citation type="submission" date="2020-06" db="EMBL/GenBank/DDBJ databases">
        <authorList>
            <person name="Li T."/>
            <person name="Hu X."/>
            <person name="Zhang T."/>
            <person name="Song X."/>
            <person name="Zhang H."/>
            <person name="Dai N."/>
            <person name="Sheng W."/>
            <person name="Hou X."/>
            <person name="Wei L."/>
        </authorList>
    </citation>
    <scope>NUCLEOTIDE SEQUENCE</scope>
    <source>
        <strain evidence="3">KEN1</strain>
        <tissue evidence="3">Leaf</tissue>
    </source>
</reference>
<gene>
    <name evidence="3" type="ORF">Slati_2525200</name>
</gene>
<dbReference type="InterPro" id="IPR025836">
    <property type="entry name" value="Zn_knuckle_CX2CX4HX4C"/>
</dbReference>
<evidence type="ECO:0000313" key="3">
    <source>
        <dbReference type="EMBL" id="KAL0440422.1"/>
    </source>
</evidence>
<feature type="region of interest" description="Disordered" evidence="1">
    <location>
        <begin position="127"/>
        <end position="161"/>
    </location>
</feature>
<comment type="caution">
    <text evidence="3">The sequence shown here is derived from an EMBL/GenBank/DDBJ whole genome shotgun (WGS) entry which is preliminary data.</text>
</comment>
<protein>
    <recommendedName>
        <fullName evidence="2">Zinc knuckle CX2CX4HX4C domain-containing protein</fullName>
    </recommendedName>
</protein>
<organism evidence="3">
    <name type="scientific">Sesamum latifolium</name>
    <dbReference type="NCBI Taxonomy" id="2727402"/>
    <lineage>
        <taxon>Eukaryota</taxon>
        <taxon>Viridiplantae</taxon>
        <taxon>Streptophyta</taxon>
        <taxon>Embryophyta</taxon>
        <taxon>Tracheophyta</taxon>
        <taxon>Spermatophyta</taxon>
        <taxon>Magnoliopsida</taxon>
        <taxon>eudicotyledons</taxon>
        <taxon>Gunneridae</taxon>
        <taxon>Pentapetalae</taxon>
        <taxon>asterids</taxon>
        <taxon>lamiids</taxon>
        <taxon>Lamiales</taxon>
        <taxon>Pedaliaceae</taxon>
        <taxon>Sesamum</taxon>
    </lineage>
</organism>
<accession>A0AAW2WFM1</accession>